<evidence type="ECO:0000256" key="3">
    <source>
        <dbReference type="ARBA" id="ARBA00022664"/>
    </source>
</evidence>
<dbReference type="InterPro" id="IPR000504">
    <property type="entry name" value="RRM_dom"/>
</dbReference>
<comment type="caution">
    <text evidence="9">The sequence shown here is derived from an EMBL/GenBank/DDBJ whole genome shotgun (WGS) entry which is preliminary data.</text>
</comment>
<keyword evidence="3 7" id="KW-0507">mRNA processing</keyword>
<dbReference type="PANTHER" id="PTHR18847">
    <property type="entry name" value="20 KD NUCLEAR CAP BINDING PROTEIN"/>
    <property type="match status" value="1"/>
</dbReference>
<dbReference type="VEuPathDB" id="MicrosporidiaDB:CWI37_2075p0010"/>
<comment type="subcellular location">
    <subcellularLocation>
        <location evidence="1 7">Nucleus</location>
    </subcellularLocation>
</comment>
<evidence type="ECO:0000256" key="1">
    <source>
        <dbReference type="ARBA" id="ARBA00004123"/>
    </source>
</evidence>
<dbReference type="GO" id="GO:0045292">
    <property type="term" value="P:mRNA cis splicing, via spliceosome"/>
    <property type="evidence" value="ECO:0007669"/>
    <property type="project" value="InterPro"/>
</dbReference>
<evidence type="ECO:0000256" key="5">
    <source>
        <dbReference type="ARBA" id="ARBA00023242"/>
    </source>
</evidence>
<organism evidence="9 10">
    <name type="scientific">Hamiltosporidium tvaerminnensis</name>
    <dbReference type="NCBI Taxonomy" id="1176355"/>
    <lineage>
        <taxon>Eukaryota</taxon>
        <taxon>Fungi</taxon>
        <taxon>Fungi incertae sedis</taxon>
        <taxon>Microsporidia</taxon>
        <taxon>Dubosqiidae</taxon>
        <taxon>Hamiltosporidium</taxon>
    </lineage>
</organism>
<dbReference type="InterPro" id="IPR027157">
    <property type="entry name" value="NCBP2"/>
</dbReference>
<dbReference type="GO" id="GO:0005846">
    <property type="term" value="C:nuclear cap binding complex"/>
    <property type="evidence" value="ECO:0007669"/>
    <property type="project" value="InterPro"/>
</dbReference>
<dbReference type="GO" id="GO:0005634">
    <property type="term" value="C:nucleus"/>
    <property type="evidence" value="ECO:0007669"/>
    <property type="project" value="UniProtKB-SubCell"/>
</dbReference>
<dbReference type="PROSITE" id="PS50102">
    <property type="entry name" value="RRM"/>
    <property type="match status" value="1"/>
</dbReference>
<sequence length="143" mass="16752">MLDLLTYFIKRHKSEPTYIDPKSKITPQEYEELLKKTTTIYIGGLSSTCNEERIWEIFGICGKIRRVIMGVNSKTLEVCGFCFVEFYSREGVFNSLMFNGFRIDGCYIKVEIDYGFREGRQYGRGDYGGQVQKDKKRRKFCTK</sequence>
<evidence type="ECO:0000256" key="4">
    <source>
        <dbReference type="ARBA" id="ARBA00023187"/>
    </source>
</evidence>
<reference evidence="9 10" key="1">
    <citation type="submission" date="2017-12" db="EMBL/GenBank/DDBJ databases">
        <authorList>
            <person name="Pombert J.-F."/>
            <person name="Haag K.L."/>
            <person name="Ebert D."/>
        </authorList>
    </citation>
    <scope>NUCLEOTIDE SEQUENCE [LARGE SCALE GENOMIC DNA]</scope>
    <source>
        <strain evidence="9">FI-OER-3-3</strain>
    </source>
</reference>
<dbReference type="SMART" id="SM00360">
    <property type="entry name" value="RRM"/>
    <property type="match status" value="1"/>
</dbReference>
<comment type="similarity">
    <text evidence="2 7">Belongs to the RRM NCBP2 family.</text>
</comment>
<gene>
    <name evidence="9" type="ORF">CWI37_2075p0010</name>
</gene>
<keyword evidence="6 7" id="KW-0694">RNA-binding</keyword>
<feature type="domain" description="RRM" evidence="8">
    <location>
        <begin position="38"/>
        <end position="115"/>
    </location>
</feature>
<keyword evidence="4 7" id="KW-0508">mRNA splicing</keyword>
<evidence type="ECO:0000256" key="7">
    <source>
        <dbReference type="RuleBase" id="RU364036"/>
    </source>
</evidence>
<dbReference type="InterPro" id="IPR035979">
    <property type="entry name" value="RBD_domain_sf"/>
</dbReference>
<keyword evidence="5 7" id="KW-0539">Nucleus</keyword>
<evidence type="ECO:0000256" key="2">
    <source>
        <dbReference type="ARBA" id="ARBA00010725"/>
    </source>
</evidence>
<evidence type="ECO:0000256" key="6">
    <source>
        <dbReference type="PROSITE-ProRule" id="PRU00176"/>
    </source>
</evidence>
<dbReference type="Gene3D" id="3.30.70.330">
    <property type="match status" value="1"/>
</dbReference>
<accession>A0A4Q9KSL4</accession>
<evidence type="ECO:0000313" key="10">
    <source>
        <dbReference type="Proteomes" id="UP000292362"/>
    </source>
</evidence>
<dbReference type="InterPro" id="IPR012677">
    <property type="entry name" value="Nucleotide-bd_a/b_plait_sf"/>
</dbReference>
<dbReference type="Proteomes" id="UP000292362">
    <property type="component" value="Unassembled WGS sequence"/>
</dbReference>
<dbReference type="Pfam" id="PF00076">
    <property type="entry name" value="RRM_1"/>
    <property type="match status" value="1"/>
</dbReference>
<dbReference type="GO" id="GO:0000339">
    <property type="term" value="F:RNA cap binding"/>
    <property type="evidence" value="ECO:0007669"/>
    <property type="project" value="InterPro"/>
</dbReference>
<evidence type="ECO:0000313" key="9">
    <source>
        <dbReference type="EMBL" id="TBT97782.1"/>
    </source>
</evidence>
<dbReference type="PANTHER" id="PTHR18847:SF0">
    <property type="entry name" value="NUCLEAR CAP-BINDING PROTEIN SUBUNIT 2"/>
    <property type="match status" value="1"/>
</dbReference>
<dbReference type="EMBL" id="PITJ01002075">
    <property type="protein sequence ID" value="TBT97782.1"/>
    <property type="molecule type" value="Genomic_DNA"/>
</dbReference>
<evidence type="ECO:0000259" key="8">
    <source>
        <dbReference type="PROSITE" id="PS50102"/>
    </source>
</evidence>
<dbReference type="SUPFAM" id="SSF54928">
    <property type="entry name" value="RNA-binding domain, RBD"/>
    <property type="match status" value="1"/>
</dbReference>
<protein>
    <recommendedName>
        <fullName evidence="7">Nuclear cap-binding protein subunit 2</fullName>
    </recommendedName>
    <alternativeName>
        <fullName evidence="7">20 kDa nuclear cap-binding protein</fullName>
    </alternativeName>
</protein>
<proteinExistence type="inferred from homology"/>
<dbReference type="AlphaFoldDB" id="A0A4Q9KSL4"/>
<name>A0A4Q9KSL4_9MICR</name>